<comment type="similarity">
    <text evidence="1">Belongs to the 6-phosphogluconate dehydrogenase family.</text>
</comment>
<dbReference type="GO" id="GO:0050661">
    <property type="term" value="F:NADP binding"/>
    <property type="evidence" value="ECO:0007669"/>
    <property type="project" value="InterPro"/>
</dbReference>
<dbReference type="InterPro" id="IPR006114">
    <property type="entry name" value="6PGDH_C"/>
</dbReference>
<dbReference type="InterPro" id="IPR013328">
    <property type="entry name" value="6PGD_dom2"/>
</dbReference>
<name>A0AAQ3WEP7_9ENTE</name>
<dbReference type="InterPro" id="IPR036291">
    <property type="entry name" value="NAD(P)-bd_dom_sf"/>
</dbReference>
<dbReference type="SUPFAM" id="SSF51735">
    <property type="entry name" value="NAD(P)-binding Rossmann-fold domains"/>
    <property type="match status" value="1"/>
</dbReference>
<dbReference type="RefSeq" id="WP_086314783.1">
    <property type="nucleotide sequence ID" value="NZ_CP147244.1"/>
</dbReference>
<dbReference type="SUPFAM" id="SSF48179">
    <property type="entry name" value="6-phosphogluconate dehydrogenase C-terminal domain-like"/>
    <property type="match status" value="1"/>
</dbReference>
<evidence type="ECO:0000256" key="3">
    <source>
        <dbReference type="ARBA" id="ARBA00023064"/>
    </source>
</evidence>
<dbReference type="PANTHER" id="PTHR11811">
    <property type="entry name" value="6-PHOSPHOGLUCONATE DEHYDROGENASE"/>
    <property type="match status" value="1"/>
</dbReference>
<dbReference type="AlphaFoldDB" id="A0AAQ3WEP7"/>
<evidence type="ECO:0000256" key="2">
    <source>
        <dbReference type="ARBA" id="ARBA00023002"/>
    </source>
</evidence>
<evidence type="ECO:0000313" key="5">
    <source>
        <dbReference type="EMBL" id="WYK01266.1"/>
    </source>
</evidence>
<dbReference type="NCBIfam" id="TIGR00872">
    <property type="entry name" value="gnd_rel"/>
    <property type="match status" value="1"/>
</dbReference>
<reference evidence="6" key="1">
    <citation type="submission" date="2017-05" db="EMBL/GenBank/DDBJ databases">
        <title>The Genome Sequence of EEnterococcus faecalis 9F2_4866.</title>
        <authorList>
            <consortium name="The Broad Institute Genomics Platform"/>
            <consortium name="The Broad Institute Genomic Center for Infectious Diseases"/>
            <person name="Earl A."/>
            <person name="Manson A."/>
            <person name="Schwartman J."/>
            <person name="Gilmore M."/>
            <person name="Abouelleil A."/>
            <person name="Cao P."/>
            <person name="Chapman S."/>
            <person name="Cusick C."/>
            <person name="Shea T."/>
            <person name="Young S."/>
            <person name="Neafsey D."/>
            <person name="Nusbaum C."/>
            <person name="Birren B."/>
        </authorList>
    </citation>
    <scope>NUCLEOTIDE SEQUENCE [LARGE SCALE GENOMIC DNA]</scope>
    <source>
        <strain evidence="6">7F3_DIV0205</strain>
    </source>
</reference>
<dbReference type="InterPro" id="IPR004849">
    <property type="entry name" value="6DGDH_YqeC"/>
</dbReference>
<dbReference type="PROSITE" id="PS00895">
    <property type="entry name" value="3_HYDROXYISOBUT_DH"/>
    <property type="match status" value="1"/>
</dbReference>
<dbReference type="GO" id="GO:0006098">
    <property type="term" value="P:pentose-phosphate shunt"/>
    <property type="evidence" value="ECO:0007669"/>
    <property type="project" value="InterPro"/>
</dbReference>
<dbReference type="Gene3D" id="3.40.50.720">
    <property type="entry name" value="NAD(P)-binding Rossmann-like Domain"/>
    <property type="match status" value="1"/>
</dbReference>
<evidence type="ECO:0000259" key="4">
    <source>
        <dbReference type="SMART" id="SM01350"/>
    </source>
</evidence>
<dbReference type="GO" id="GO:0019521">
    <property type="term" value="P:D-gluconate metabolic process"/>
    <property type="evidence" value="ECO:0007669"/>
    <property type="project" value="UniProtKB-KW"/>
</dbReference>
<dbReference type="Pfam" id="PF03446">
    <property type="entry name" value="NAD_binding_2"/>
    <property type="match status" value="1"/>
</dbReference>
<dbReference type="PRINTS" id="PR00076">
    <property type="entry name" value="6PGDHDRGNASE"/>
</dbReference>
<dbReference type="SMART" id="SM01350">
    <property type="entry name" value="6PGD"/>
    <property type="match status" value="1"/>
</dbReference>
<dbReference type="EMBL" id="CP147244">
    <property type="protein sequence ID" value="WYK01266.1"/>
    <property type="molecule type" value="Genomic_DNA"/>
</dbReference>
<dbReference type="InterPro" id="IPR008927">
    <property type="entry name" value="6-PGluconate_DH-like_C_sf"/>
</dbReference>
<evidence type="ECO:0000313" key="6">
    <source>
        <dbReference type="Proteomes" id="UP000194948"/>
    </source>
</evidence>
<feature type="domain" description="6-phosphogluconate dehydrogenase C-terminal" evidence="4">
    <location>
        <begin position="167"/>
        <end position="294"/>
    </location>
</feature>
<accession>A0AAQ3WEP7</accession>
<dbReference type="Gene3D" id="1.10.1040.10">
    <property type="entry name" value="N-(1-d-carboxylethyl)-l-norvaline Dehydrogenase, domain 2"/>
    <property type="match status" value="1"/>
</dbReference>
<dbReference type="InterPro" id="IPR006115">
    <property type="entry name" value="6PGDH_NADP-bd"/>
</dbReference>
<organism evidence="5 6">
    <name type="scientific">Candidatus Enterococcus palustris</name>
    <dbReference type="NCBI Taxonomy" id="1834189"/>
    <lineage>
        <taxon>Bacteria</taxon>
        <taxon>Bacillati</taxon>
        <taxon>Bacillota</taxon>
        <taxon>Bacilli</taxon>
        <taxon>Lactobacillales</taxon>
        <taxon>Enterococcaceae</taxon>
        <taxon>Enterococcus</taxon>
    </lineage>
</organism>
<proteinExistence type="inferred from homology"/>
<keyword evidence="6" id="KW-1185">Reference proteome</keyword>
<dbReference type="NCBIfam" id="NF007161">
    <property type="entry name" value="PRK09599.1"/>
    <property type="match status" value="1"/>
</dbReference>
<protein>
    <submittedName>
        <fullName evidence="5">6-phosphogluconate dehydrogenase (Decarboxylating)</fullName>
    </submittedName>
</protein>
<dbReference type="GO" id="GO:0004616">
    <property type="term" value="F:phosphogluconate dehydrogenase (decarboxylating) activity"/>
    <property type="evidence" value="ECO:0007669"/>
    <property type="project" value="InterPro"/>
</dbReference>
<dbReference type="InterPro" id="IPR006183">
    <property type="entry name" value="Pgluconate_DH"/>
</dbReference>
<reference evidence="5 6" key="2">
    <citation type="submission" date="2024-03" db="EMBL/GenBank/DDBJ databases">
        <title>The Genome Sequence of Enterococcus sp. DIV0205d.</title>
        <authorList>
            <consortium name="The Broad Institute Genomics Platform"/>
            <consortium name="The Broad Institute Microbial Omics Core"/>
            <consortium name="The Broad Institute Genomic Center for Infectious Diseases"/>
            <person name="Earl A."/>
            <person name="Manson A."/>
            <person name="Gilmore M."/>
            <person name="Schwartman J."/>
            <person name="Shea T."/>
            <person name="Abouelleil A."/>
            <person name="Cao P."/>
            <person name="Chapman S."/>
            <person name="Cusick C."/>
            <person name="Young S."/>
            <person name="Neafsey D."/>
            <person name="Nusbaum C."/>
            <person name="Birren B."/>
        </authorList>
    </citation>
    <scope>NUCLEOTIDE SEQUENCE [LARGE SCALE GENOMIC DNA]</scope>
    <source>
        <strain evidence="5 6">7F3_DIV0205</strain>
    </source>
</reference>
<sequence>MIIGFIGLGKMGLNMALNVQAQGWEIIGYDVNNEARETANQKGLSVADSLDSLLKALNKKKVIFLSTPAGMITNQLVADLTEVLGVGDIIVDSGNSNFHDSVSNAEKAKVKGIYFIDCGTSGGLKGAREGACLMVGGEKEAVVVLEPFFKDLACENGYLYAGKSGAGHYLKMVHNGIEYAMMQAMGEGFNLLEASDYSFALDEVASVWNHGSIIEARLMGLAADIFSDDPTLASLEGKVASNGEAKWMIEEALRLEMPVPTTALSLFVRNESMLTNHFSNKVVASLRRGFGGHAVVESQ</sequence>
<gene>
    <name evidence="5" type="ORF">A5821_002403</name>
</gene>
<dbReference type="InterPro" id="IPR002204">
    <property type="entry name" value="3-OH-isobutyrate_DH-rel_CS"/>
</dbReference>
<keyword evidence="2" id="KW-0560">Oxidoreductase</keyword>
<dbReference type="Pfam" id="PF00393">
    <property type="entry name" value="6PGD"/>
    <property type="match status" value="1"/>
</dbReference>
<evidence type="ECO:0000256" key="1">
    <source>
        <dbReference type="ARBA" id="ARBA00008419"/>
    </source>
</evidence>
<dbReference type="GO" id="GO:0016054">
    <property type="term" value="P:organic acid catabolic process"/>
    <property type="evidence" value="ECO:0007669"/>
    <property type="project" value="UniProtKB-ARBA"/>
</dbReference>
<keyword evidence="3" id="KW-0311">Gluconate utilization</keyword>
<dbReference type="Proteomes" id="UP000194948">
    <property type="component" value="Chromosome"/>
</dbReference>